<comment type="caution">
    <text evidence="2">The sequence shown here is derived from an EMBL/GenBank/DDBJ whole genome shotgun (WGS) entry which is preliminary data.</text>
</comment>
<organism evidence="2 3">
    <name type="scientific">Rouxiella silvae</name>
    <dbReference type="NCBI Taxonomy" id="1646373"/>
    <lineage>
        <taxon>Bacteria</taxon>
        <taxon>Pseudomonadati</taxon>
        <taxon>Pseudomonadota</taxon>
        <taxon>Gammaproteobacteria</taxon>
        <taxon>Enterobacterales</taxon>
        <taxon>Yersiniaceae</taxon>
        <taxon>Rouxiella</taxon>
    </lineage>
</organism>
<reference evidence="2 3" key="1">
    <citation type="journal article" date="2017" name="Int. J. Syst. Evol. Microbiol.">
        <title>Rouxiella badensis sp. nov. and Rouxiella silvae sp. nov. isolated from peat bog soil in Germany and emendation of the genus description.</title>
        <authorList>
            <person name="Le Fleche-Mateos A."/>
            <person name="Kugler J.H."/>
            <person name="Hansen S.H."/>
            <person name="Syldatk C."/>
            <person name="Hausmann R."/>
            <person name="Lomprez F."/>
            <person name="Vandenbogaert M."/>
            <person name="Manuguerra J.C."/>
            <person name="Grimont P.A."/>
        </authorList>
    </citation>
    <scope>NUCLEOTIDE SEQUENCE [LARGE SCALE GENOMIC DNA]</scope>
    <source>
        <strain evidence="2 3">213</strain>
    </source>
</reference>
<feature type="signal peptide" evidence="1">
    <location>
        <begin position="1"/>
        <end position="20"/>
    </location>
</feature>
<dbReference type="RefSeq" id="WP_084983740.1">
    <property type="nucleotide sequence ID" value="NZ_CBCSCF010000010.1"/>
</dbReference>
<evidence type="ECO:0008006" key="4">
    <source>
        <dbReference type="Google" id="ProtNLM"/>
    </source>
</evidence>
<evidence type="ECO:0000256" key="1">
    <source>
        <dbReference type="SAM" id="SignalP"/>
    </source>
</evidence>
<keyword evidence="1" id="KW-0732">Signal</keyword>
<keyword evidence="3" id="KW-1185">Reference proteome</keyword>
<evidence type="ECO:0000313" key="2">
    <source>
        <dbReference type="EMBL" id="ORJ20034.1"/>
    </source>
</evidence>
<sequence length="113" mass="12461">MTSRCLIIALTLMFSSSSMAAFVCGGWKLDVNSAGETTLNGQVTDTQKITFLKKDGDYANIKMDMALSSSRDGNMYGFEFIKRAGRAFLNVQLLQARMDAPKVFGTFDCHKVN</sequence>
<accession>A0ABX3TXU8</accession>
<dbReference type="EMBL" id="MRWD01000044">
    <property type="protein sequence ID" value="ORJ20034.1"/>
    <property type="molecule type" value="Genomic_DNA"/>
</dbReference>
<feature type="chain" id="PRO_5047308886" description="Secreted protein" evidence="1">
    <location>
        <begin position="21"/>
        <end position="113"/>
    </location>
</feature>
<name>A0ABX3TXU8_9GAMM</name>
<gene>
    <name evidence="2" type="ORF">BS639_17220</name>
</gene>
<dbReference type="Proteomes" id="UP000192722">
    <property type="component" value="Unassembled WGS sequence"/>
</dbReference>
<evidence type="ECO:0000313" key="3">
    <source>
        <dbReference type="Proteomes" id="UP000192722"/>
    </source>
</evidence>
<proteinExistence type="predicted"/>
<protein>
    <recommendedName>
        <fullName evidence="4">Secreted protein</fullName>
    </recommendedName>
</protein>